<keyword evidence="5" id="KW-0862">Zinc</keyword>
<keyword evidence="5" id="KW-0863">Zinc-finger</keyword>
<evidence type="ECO:0000259" key="7">
    <source>
        <dbReference type="PROSITE" id="PS50158"/>
    </source>
</evidence>
<dbReference type="Proteomes" id="UP001186944">
    <property type="component" value="Unassembled WGS sequence"/>
</dbReference>
<evidence type="ECO:0000313" key="9">
    <source>
        <dbReference type="Proteomes" id="UP001186944"/>
    </source>
</evidence>
<dbReference type="InterPro" id="IPR050951">
    <property type="entry name" value="Retrovirus_Pol_polyprotein"/>
</dbReference>
<dbReference type="GO" id="GO:0008270">
    <property type="term" value="F:zinc ion binding"/>
    <property type="evidence" value="ECO:0007669"/>
    <property type="project" value="UniProtKB-KW"/>
</dbReference>
<feature type="compositionally biased region" description="Polar residues" evidence="6">
    <location>
        <begin position="317"/>
        <end position="327"/>
    </location>
</feature>
<dbReference type="GO" id="GO:0016779">
    <property type="term" value="F:nucleotidyltransferase activity"/>
    <property type="evidence" value="ECO:0007669"/>
    <property type="project" value="UniProtKB-KW"/>
</dbReference>
<proteinExistence type="predicted"/>
<name>A0AA88Y4I0_PINIB</name>
<reference evidence="8" key="1">
    <citation type="submission" date="2019-08" db="EMBL/GenBank/DDBJ databases">
        <title>The improved chromosome-level genome for the pearl oyster Pinctada fucata martensii using PacBio sequencing and Hi-C.</title>
        <authorList>
            <person name="Zheng Z."/>
        </authorList>
    </citation>
    <scope>NUCLEOTIDE SEQUENCE</scope>
    <source>
        <strain evidence="8">ZZ-2019</strain>
        <tissue evidence="8">Adductor muscle</tissue>
    </source>
</reference>
<dbReference type="Gene3D" id="3.10.10.10">
    <property type="entry name" value="HIV Type 1 Reverse Transcriptase, subunit A, domain 1"/>
    <property type="match status" value="1"/>
</dbReference>
<evidence type="ECO:0000256" key="2">
    <source>
        <dbReference type="ARBA" id="ARBA00022695"/>
    </source>
</evidence>
<dbReference type="SUPFAM" id="SSF56672">
    <property type="entry name" value="DNA/RNA polymerases"/>
    <property type="match status" value="1"/>
</dbReference>
<dbReference type="InterPro" id="IPR008775">
    <property type="entry name" value="Phytyl_CoA_dOase-like"/>
</dbReference>
<dbReference type="EMBL" id="VSWD01000009">
    <property type="protein sequence ID" value="KAK3094040.1"/>
    <property type="molecule type" value="Genomic_DNA"/>
</dbReference>
<keyword evidence="1" id="KW-0808">Transferase</keyword>
<dbReference type="GO" id="GO:0004190">
    <property type="term" value="F:aspartic-type endopeptidase activity"/>
    <property type="evidence" value="ECO:0007669"/>
    <property type="project" value="InterPro"/>
</dbReference>
<comment type="caution">
    <text evidence="8">The sequence shown here is derived from an EMBL/GenBank/DDBJ whole genome shotgun (WGS) entry which is preliminary data.</text>
</comment>
<evidence type="ECO:0000256" key="1">
    <source>
        <dbReference type="ARBA" id="ARBA00022679"/>
    </source>
</evidence>
<evidence type="ECO:0000256" key="6">
    <source>
        <dbReference type="SAM" id="MobiDB-lite"/>
    </source>
</evidence>
<feature type="domain" description="CCHC-type" evidence="7">
    <location>
        <begin position="381"/>
        <end position="396"/>
    </location>
</feature>
<evidence type="ECO:0000313" key="8">
    <source>
        <dbReference type="EMBL" id="KAK3094040.1"/>
    </source>
</evidence>
<gene>
    <name evidence="8" type="ORF">FSP39_023317</name>
</gene>
<feature type="compositionally biased region" description="Polar residues" evidence="6">
    <location>
        <begin position="80"/>
        <end position="113"/>
    </location>
</feature>
<dbReference type="InterPro" id="IPR001878">
    <property type="entry name" value="Znf_CCHC"/>
</dbReference>
<dbReference type="GO" id="GO:0004519">
    <property type="term" value="F:endonuclease activity"/>
    <property type="evidence" value="ECO:0007669"/>
    <property type="project" value="UniProtKB-KW"/>
</dbReference>
<dbReference type="Gene3D" id="3.30.70.270">
    <property type="match status" value="1"/>
</dbReference>
<dbReference type="Pfam" id="PF05721">
    <property type="entry name" value="PhyH"/>
    <property type="match status" value="1"/>
</dbReference>
<dbReference type="InterPro" id="IPR001969">
    <property type="entry name" value="Aspartic_peptidase_AS"/>
</dbReference>
<sequence length="1051" mass="118146">MSADDLQREVTLLETEIQLIERSIQENSMRHSTPNTHLQGNGPGHVSFDSGIVNTMRRSPVPDARGTNSQSTRRRVGFANSDNISQLSSGVTYRRNTNRQQGNVGNNTPAGQATSNVQTPNTVTSNVPTPGQVNSHVQSPAFDRRREVKPATYDGSGNWLDYKSHFQSVSKINRWTDDDKGLYLAASLRGHAQAVLGDLPDSKKDDYTSLIKALEDRFLPPNQTELYRVQLRERRKRATETIPELGQAIRRLTNLAYASAPSEVRETLAREQFLDALPDSDMRIRIKQARPKDLNDAIRHAVELEAFRRAEDKTGSKGYQRQVTSEANKSDDMKRLIEKLQSSVETMGKEIQQLKTATSQAKGNQGQQFQRRRKKLEDLECYNCHEKGHVKKKCPKAIKGPNEHKDESKAPTPGVGSNKHASASLGNCSGGAGIYVDVLINGVPGKFLVDSGSTVTIISREHFEQLNLVLHDTDMKVFTANEKEMPIDGFTEVTITLGQKQVKIQAVVSSILAQGILGLDALKECGYLLDISDARFIAKDMSHTLPLTFEGRVGCFRITSCQTVSIPPRSEMVIQGKIDKQPNEILPLVGIIESSVKSLTSSRPLTARVLVATDDTGIIPVRLLNLEDTSKVVYKDTDIGQLESAEEVQVPQCQGEILDEELEKLASESSRNLTQDEQSQVKDFLYKHRAMFAKSNKELGKATLVKHKIDTGTSRPIKQPLRRVPVHLTSEIDRNIDEMLEYNIVEPSTSPWASAVVLAKKKDNTFRFCVDYRRLNACTVKDAYPLPRIDEALDHMKGGKVRARGYKVTCGYCQRRVSEVLCQRLYSSQRKVPEAIVRGKSQVTECRRCHVGYLDNRSYKVLQPTAWIPFLDADETNGCLEFAAKGHKTGKVATHQCCHGGTWYVMLEEDEMEKKLEIDIKKDLKVIPVKYGGMVLFNNLIPHRSLPNNSNMVRWSVDLRWQNPAEPLGFYGLKDGVLLRSSKDPNHKINWEPFDAVNRHDVQIKFVTDEVVDEFDTSIQGPWMKKWEITHINRHVNKHYEMEGVTAEKTK</sequence>
<dbReference type="PROSITE" id="PS00141">
    <property type="entry name" value="ASP_PROTEASE"/>
    <property type="match status" value="1"/>
</dbReference>
<keyword evidence="3" id="KW-0540">Nuclease</keyword>
<dbReference type="PANTHER" id="PTHR37984">
    <property type="entry name" value="PROTEIN CBG26694"/>
    <property type="match status" value="1"/>
</dbReference>
<dbReference type="CDD" id="cd05483">
    <property type="entry name" value="retropepsin_like_bacteria"/>
    <property type="match status" value="1"/>
</dbReference>
<keyword evidence="5" id="KW-0479">Metal-binding</keyword>
<dbReference type="PROSITE" id="PS50158">
    <property type="entry name" value="ZF_CCHC"/>
    <property type="match status" value="1"/>
</dbReference>
<dbReference type="SUPFAM" id="SSF51197">
    <property type="entry name" value="Clavaminate synthase-like"/>
    <property type="match status" value="1"/>
</dbReference>
<feature type="region of interest" description="Disordered" evidence="6">
    <location>
        <begin position="395"/>
        <end position="421"/>
    </location>
</feature>
<dbReference type="InterPro" id="IPR043502">
    <property type="entry name" value="DNA/RNA_pol_sf"/>
</dbReference>
<dbReference type="Gene3D" id="2.40.70.10">
    <property type="entry name" value="Acid Proteases"/>
    <property type="match status" value="1"/>
</dbReference>
<dbReference type="SUPFAM" id="SSF50630">
    <property type="entry name" value="Acid proteases"/>
    <property type="match status" value="1"/>
</dbReference>
<dbReference type="SMART" id="SM00343">
    <property type="entry name" value="ZnF_C2HC"/>
    <property type="match status" value="1"/>
</dbReference>
<accession>A0AA88Y4I0</accession>
<dbReference type="InterPro" id="IPR036875">
    <property type="entry name" value="Znf_CCHC_sf"/>
</dbReference>
<dbReference type="AlphaFoldDB" id="A0AA88Y4I0"/>
<dbReference type="InterPro" id="IPR034122">
    <property type="entry name" value="Retropepsin-like_bacterial"/>
</dbReference>
<dbReference type="InterPro" id="IPR043128">
    <property type="entry name" value="Rev_trsase/Diguanyl_cyclase"/>
</dbReference>
<dbReference type="GO" id="GO:0006508">
    <property type="term" value="P:proteolysis"/>
    <property type="evidence" value="ECO:0007669"/>
    <property type="project" value="InterPro"/>
</dbReference>
<feature type="region of interest" description="Disordered" evidence="6">
    <location>
        <begin position="312"/>
        <end position="333"/>
    </location>
</feature>
<dbReference type="Gene3D" id="4.10.60.10">
    <property type="entry name" value="Zinc finger, CCHC-type"/>
    <property type="match status" value="1"/>
</dbReference>
<dbReference type="InterPro" id="IPR021109">
    <property type="entry name" value="Peptidase_aspartic_dom_sf"/>
</dbReference>
<dbReference type="Gene3D" id="2.60.120.620">
    <property type="entry name" value="q2cbj1_9rhob like domain"/>
    <property type="match status" value="1"/>
</dbReference>
<keyword evidence="2" id="KW-0548">Nucleotidyltransferase</keyword>
<protein>
    <recommendedName>
        <fullName evidence="7">CCHC-type domain-containing protein</fullName>
    </recommendedName>
</protein>
<dbReference type="Pfam" id="PF13975">
    <property type="entry name" value="gag-asp_proteas"/>
    <property type="match status" value="1"/>
</dbReference>
<feature type="compositionally biased region" description="Low complexity" evidence="6">
    <location>
        <begin position="114"/>
        <end position="130"/>
    </location>
</feature>
<dbReference type="PANTHER" id="PTHR37984:SF5">
    <property type="entry name" value="PROTEIN NYNRIN-LIKE"/>
    <property type="match status" value="1"/>
</dbReference>
<evidence type="ECO:0000256" key="3">
    <source>
        <dbReference type="ARBA" id="ARBA00022722"/>
    </source>
</evidence>
<keyword evidence="4" id="KW-0255">Endonuclease</keyword>
<keyword evidence="9" id="KW-1185">Reference proteome</keyword>
<feature type="region of interest" description="Disordered" evidence="6">
    <location>
        <begin position="26"/>
        <end position="138"/>
    </location>
</feature>
<feature type="compositionally biased region" description="Polar residues" evidence="6">
    <location>
        <begin position="26"/>
        <end position="39"/>
    </location>
</feature>
<evidence type="ECO:0000256" key="5">
    <source>
        <dbReference type="PROSITE-ProRule" id="PRU00047"/>
    </source>
</evidence>
<keyword evidence="4" id="KW-0378">Hydrolase</keyword>
<organism evidence="8 9">
    <name type="scientific">Pinctada imbricata</name>
    <name type="common">Atlantic pearl-oyster</name>
    <name type="synonym">Pinctada martensii</name>
    <dbReference type="NCBI Taxonomy" id="66713"/>
    <lineage>
        <taxon>Eukaryota</taxon>
        <taxon>Metazoa</taxon>
        <taxon>Spiralia</taxon>
        <taxon>Lophotrochozoa</taxon>
        <taxon>Mollusca</taxon>
        <taxon>Bivalvia</taxon>
        <taxon>Autobranchia</taxon>
        <taxon>Pteriomorphia</taxon>
        <taxon>Pterioida</taxon>
        <taxon>Pterioidea</taxon>
        <taxon>Pteriidae</taxon>
        <taxon>Pinctada</taxon>
    </lineage>
</organism>
<dbReference type="GO" id="GO:0003676">
    <property type="term" value="F:nucleic acid binding"/>
    <property type="evidence" value="ECO:0007669"/>
    <property type="project" value="InterPro"/>
</dbReference>
<dbReference type="SUPFAM" id="SSF57756">
    <property type="entry name" value="Retrovirus zinc finger-like domains"/>
    <property type="match status" value="1"/>
</dbReference>
<evidence type="ECO:0000256" key="4">
    <source>
        <dbReference type="ARBA" id="ARBA00022759"/>
    </source>
</evidence>